<name>A0A7W6J2L5_9HYPH</name>
<keyword evidence="2" id="KW-0813">Transport</keyword>
<feature type="transmembrane region" description="Helical" evidence="9">
    <location>
        <begin position="407"/>
        <end position="432"/>
    </location>
</feature>
<evidence type="ECO:0000256" key="9">
    <source>
        <dbReference type="SAM" id="Phobius"/>
    </source>
</evidence>
<feature type="region of interest" description="Disordered" evidence="8">
    <location>
        <begin position="1"/>
        <end position="23"/>
    </location>
</feature>
<feature type="compositionally biased region" description="Basic and acidic residues" evidence="8">
    <location>
        <begin position="1"/>
        <end position="16"/>
    </location>
</feature>
<accession>A0A7W6J2L5</accession>
<feature type="transmembrane region" description="Helical" evidence="9">
    <location>
        <begin position="452"/>
        <end position="472"/>
    </location>
</feature>
<dbReference type="GO" id="GO:0005886">
    <property type="term" value="C:plasma membrane"/>
    <property type="evidence" value="ECO:0007669"/>
    <property type="project" value="UniProtKB-SubCell"/>
</dbReference>
<keyword evidence="5 9" id="KW-0812">Transmembrane</keyword>
<comment type="caution">
    <text evidence="10">The sequence shown here is derived from an EMBL/GenBank/DDBJ whole genome shotgun (WGS) entry which is preliminary data.</text>
</comment>
<dbReference type="Gene3D" id="3.30.70.1430">
    <property type="entry name" value="Multidrug efflux transporter AcrB pore domain"/>
    <property type="match status" value="2"/>
</dbReference>
<keyword evidence="4" id="KW-0997">Cell inner membrane</keyword>
<feature type="transmembrane region" description="Helical" evidence="9">
    <location>
        <begin position="966"/>
        <end position="987"/>
    </location>
</feature>
<evidence type="ECO:0000256" key="1">
    <source>
        <dbReference type="ARBA" id="ARBA00004429"/>
    </source>
</evidence>
<dbReference type="FunFam" id="1.20.1640.10:FF:000001">
    <property type="entry name" value="Efflux pump membrane transporter"/>
    <property type="match status" value="1"/>
</dbReference>
<dbReference type="PANTHER" id="PTHR32063:SF28">
    <property type="entry name" value="BLR2861 PROTEIN"/>
    <property type="match status" value="1"/>
</dbReference>
<dbReference type="SUPFAM" id="SSF82693">
    <property type="entry name" value="Multidrug efflux transporter AcrB pore domain, PN1, PN2, PC1 and PC2 subdomains"/>
    <property type="match status" value="3"/>
</dbReference>
<keyword evidence="11" id="KW-1185">Reference proteome</keyword>
<dbReference type="EMBL" id="JACIEZ010000001">
    <property type="protein sequence ID" value="MBB4063582.1"/>
    <property type="molecule type" value="Genomic_DNA"/>
</dbReference>
<dbReference type="GO" id="GO:0042910">
    <property type="term" value="F:xenobiotic transmembrane transporter activity"/>
    <property type="evidence" value="ECO:0007669"/>
    <property type="project" value="TreeGrafter"/>
</dbReference>
<dbReference type="Gene3D" id="3.30.70.1320">
    <property type="entry name" value="Multidrug efflux transporter AcrB pore domain like"/>
    <property type="match status" value="1"/>
</dbReference>
<keyword evidence="3" id="KW-1003">Cell membrane</keyword>
<feature type="transmembrane region" description="Helical" evidence="9">
    <location>
        <begin position="355"/>
        <end position="374"/>
    </location>
</feature>
<feature type="transmembrane region" description="Helical" evidence="9">
    <location>
        <begin position="999"/>
        <end position="1025"/>
    </location>
</feature>
<dbReference type="Gene3D" id="1.20.1640.10">
    <property type="entry name" value="Multidrug efflux transporter AcrB transmembrane domain"/>
    <property type="match status" value="2"/>
</dbReference>
<evidence type="ECO:0000256" key="3">
    <source>
        <dbReference type="ARBA" id="ARBA00022475"/>
    </source>
</evidence>
<feature type="transmembrane region" description="Helical" evidence="9">
    <location>
        <begin position="381"/>
        <end position="401"/>
    </location>
</feature>
<feature type="transmembrane region" description="Helical" evidence="9">
    <location>
        <begin position="484"/>
        <end position="507"/>
    </location>
</feature>
<feature type="transmembrane region" description="Helical" evidence="9">
    <location>
        <begin position="893"/>
        <end position="916"/>
    </location>
</feature>
<dbReference type="Gene3D" id="3.30.2090.10">
    <property type="entry name" value="Multidrug efflux transporter AcrB TolC docking domain, DN and DC subdomains"/>
    <property type="match status" value="2"/>
</dbReference>
<feature type="transmembrane region" description="Helical" evidence="9">
    <location>
        <begin position="538"/>
        <end position="561"/>
    </location>
</feature>
<comment type="subcellular location">
    <subcellularLocation>
        <location evidence="1">Cell inner membrane</location>
        <topology evidence="1">Multi-pass membrane protein</topology>
    </subcellularLocation>
</comment>
<evidence type="ECO:0000256" key="8">
    <source>
        <dbReference type="SAM" id="MobiDB-lite"/>
    </source>
</evidence>
<organism evidence="10 11">
    <name type="scientific">Gellertiella hungarica</name>
    <dbReference type="NCBI Taxonomy" id="1572859"/>
    <lineage>
        <taxon>Bacteria</taxon>
        <taxon>Pseudomonadati</taxon>
        <taxon>Pseudomonadota</taxon>
        <taxon>Alphaproteobacteria</taxon>
        <taxon>Hyphomicrobiales</taxon>
        <taxon>Rhizobiaceae</taxon>
        <taxon>Gellertiella</taxon>
    </lineage>
</organism>
<reference evidence="10 11" key="1">
    <citation type="submission" date="2020-08" db="EMBL/GenBank/DDBJ databases">
        <title>Genomic Encyclopedia of Type Strains, Phase IV (KMG-IV): sequencing the most valuable type-strain genomes for metagenomic binning, comparative biology and taxonomic classification.</title>
        <authorList>
            <person name="Goeker M."/>
        </authorList>
    </citation>
    <scope>NUCLEOTIDE SEQUENCE [LARGE SCALE GENOMIC DNA]</scope>
    <source>
        <strain evidence="10 11">DSM 29853</strain>
    </source>
</reference>
<dbReference type="RefSeq" id="WP_183364762.1">
    <property type="nucleotide sequence ID" value="NZ_JACIEZ010000001.1"/>
</dbReference>
<feature type="transmembrane region" description="Helical" evidence="9">
    <location>
        <begin position="922"/>
        <end position="945"/>
    </location>
</feature>
<evidence type="ECO:0000256" key="2">
    <source>
        <dbReference type="ARBA" id="ARBA00022448"/>
    </source>
</evidence>
<evidence type="ECO:0000256" key="7">
    <source>
        <dbReference type="ARBA" id="ARBA00023136"/>
    </source>
</evidence>
<dbReference type="InterPro" id="IPR001036">
    <property type="entry name" value="Acrflvin-R"/>
</dbReference>
<dbReference type="SUPFAM" id="SSF82714">
    <property type="entry name" value="Multidrug efflux transporter AcrB TolC docking domain, DN and DC subdomains"/>
    <property type="match status" value="2"/>
</dbReference>
<dbReference type="AlphaFoldDB" id="A0A7W6J2L5"/>
<feature type="transmembrane region" description="Helical" evidence="9">
    <location>
        <begin position="868"/>
        <end position="886"/>
    </location>
</feature>
<keyword evidence="7 9" id="KW-0472">Membrane</keyword>
<evidence type="ECO:0000256" key="6">
    <source>
        <dbReference type="ARBA" id="ARBA00022989"/>
    </source>
</evidence>
<proteinExistence type="predicted"/>
<evidence type="ECO:0000313" key="10">
    <source>
        <dbReference type="EMBL" id="MBB4063582.1"/>
    </source>
</evidence>
<dbReference type="InterPro" id="IPR027463">
    <property type="entry name" value="AcrB_DN_DC_subdom"/>
</dbReference>
<protein>
    <submittedName>
        <fullName evidence="10">HAE1 family hydrophobic/amphiphilic exporter-1</fullName>
    </submittedName>
</protein>
<evidence type="ECO:0000256" key="4">
    <source>
        <dbReference type="ARBA" id="ARBA00022519"/>
    </source>
</evidence>
<dbReference type="PANTHER" id="PTHR32063">
    <property type="match status" value="1"/>
</dbReference>
<feature type="transmembrane region" description="Helical" evidence="9">
    <location>
        <begin position="38"/>
        <end position="58"/>
    </location>
</feature>
<dbReference type="SUPFAM" id="SSF82866">
    <property type="entry name" value="Multidrug efflux transporter AcrB transmembrane domain"/>
    <property type="match status" value="2"/>
</dbReference>
<dbReference type="Pfam" id="PF00873">
    <property type="entry name" value="ACR_tran"/>
    <property type="match status" value="1"/>
</dbReference>
<dbReference type="Gene3D" id="3.30.70.1440">
    <property type="entry name" value="Multidrug efflux transporter AcrB pore domain"/>
    <property type="match status" value="1"/>
</dbReference>
<sequence>MTSESKEPHDRAEPARPEPAAAPSATDSFTALFVRRPVLALVFNALMVVAGLAAYFGIEVRELPDVDRPVITVNTTFSGASPETVDDRLSRVIESAVSRVSGLKSISSSSSYGSSRVTLEFVTGTDINVASTDVRNALSRAAGQLPEEAEEPQVVKADADSQPVMRLAITSDTLGMDDLTQLVEDEISDRLAAVQGVADVETYGNAEKVYRIDVDQAALASRGLTFSDLQSALSDVALDVPAGSLSGGKQELVVRAAVDLTDPEAFRRLVVKDRVTLGDVATITVGPEDGSSALRANGRAGIGLGIIRQAQSNTLDISNGVKQVVADLQASLPKGTTLAITSDDAAFIRGSIHEVVNALVLACVIVVVVLYLFLRDWRATIIPAVTLPVALVGTLAAVWLAGFSINILTLLAVVLATGMVVDDAIVVLENIVRRMHEGMSARAAAVIGTRQVFFAVIATTLTLASVFVPLSFLPGQVGGLFKEFGFVLAFSVLLSSIVSLTLCPMLASRMLKGGRDEGEKPSAIGDAFSNLYMRSVRACLGAPAVVIAVSVVFAAFAYVAFTRVPQELTPREDRSMVMLRVQAPEGVSLDYMRDQIRRIEENLLPLRKSGEIANTFSISGQGGSANSGFVVLTLSPWEARTRTQNDIASDISRLTSTIPGVRVTAFQSNSLRIRGAGSGLQVALLGNDRGVLNETATKLVAALDDTGLFEAPRLSNDAARPQITVDIDRDRAASLGVSTSTVSLTLQALLAGYKTGEVHTGGKLYPIRLTAESRPVNDPGDLENVFLRAGDGRVVPLSAIASFEEKSVPPQLTREQQLASVSITAGLKEGVTLGQAVARTNALAESLLPQGVRMIPLSEAATLQENSSGMFTTFGFAILIIFLVLAAQFESGISALVIMTTVPLGLACAAFALVLTGTSLNIYSQIGLVLLVGVMAKNGILIVEFANQLRDHGRSVREAIEEACRLRLRPVMMTMICTILGGVPLVLATGAGAEARVALGWVIVGGLGLAVIVTLYVTPVAYLLLARFSKPHADEERRLSEEMQQASALPVTGGAGI</sequence>
<evidence type="ECO:0000256" key="5">
    <source>
        <dbReference type="ARBA" id="ARBA00022692"/>
    </source>
</evidence>
<dbReference type="PRINTS" id="PR00702">
    <property type="entry name" value="ACRIFLAVINRP"/>
</dbReference>
<gene>
    <name evidence="10" type="ORF">GGR23_000743</name>
</gene>
<keyword evidence="6 9" id="KW-1133">Transmembrane helix</keyword>
<dbReference type="Proteomes" id="UP000528286">
    <property type="component" value="Unassembled WGS sequence"/>
</dbReference>
<evidence type="ECO:0000313" key="11">
    <source>
        <dbReference type="Proteomes" id="UP000528286"/>
    </source>
</evidence>